<feature type="domain" description="B box-type" evidence="11">
    <location>
        <begin position="135"/>
        <end position="176"/>
    </location>
</feature>
<dbReference type="SMART" id="SM00449">
    <property type="entry name" value="SPRY"/>
    <property type="match status" value="1"/>
</dbReference>
<keyword evidence="3 8" id="KW-0863">Zinc-finger</keyword>
<comment type="caution">
    <text evidence="13">The sequence shown here is derived from an EMBL/GenBank/DDBJ whole genome shotgun (WGS) entry which is preliminary data.</text>
</comment>
<dbReference type="SMART" id="SM00336">
    <property type="entry name" value="BBOX"/>
    <property type="match status" value="1"/>
</dbReference>
<dbReference type="PRINTS" id="PR01407">
    <property type="entry name" value="BUTYPHLNCDUF"/>
</dbReference>
<dbReference type="InterPro" id="IPR003879">
    <property type="entry name" value="Butyrophylin_SPRY"/>
</dbReference>
<evidence type="ECO:0000256" key="9">
    <source>
        <dbReference type="SAM" id="Coils"/>
    </source>
</evidence>
<dbReference type="PANTHER" id="PTHR25465">
    <property type="entry name" value="B-BOX DOMAIN CONTAINING"/>
    <property type="match status" value="1"/>
</dbReference>
<evidence type="ECO:0000313" key="14">
    <source>
        <dbReference type="Proteomes" id="UP000770717"/>
    </source>
</evidence>
<keyword evidence="14" id="KW-1185">Reference proteome</keyword>
<dbReference type="GO" id="GO:0008270">
    <property type="term" value="F:zinc ion binding"/>
    <property type="evidence" value="ECO:0007669"/>
    <property type="project" value="UniProtKB-KW"/>
</dbReference>
<organism evidence="13 14">
    <name type="scientific">Eleutherodactylus coqui</name>
    <name type="common">Puerto Rican coqui</name>
    <dbReference type="NCBI Taxonomy" id="57060"/>
    <lineage>
        <taxon>Eukaryota</taxon>
        <taxon>Metazoa</taxon>
        <taxon>Chordata</taxon>
        <taxon>Craniata</taxon>
        <taxon>Vertebrata</taxon>
        <taxon>Euteleostomi</taxon>
        <taxon>Amphibia</taxon>
        <taxon>Batrachia</taxon>
        <taxon>Anura</taxon>
        <taxon>Neobatrachia</taxon>
        <taxon>Hyloidea</taxon>
        <taxon>Eleutherodactylidae</taxon>
        <taxon>Eleutherodactylinae</taxon>
        <taxon>Eleutherodactylus</taxon>
        <taxon>Eleutherodactylus</taxon>
    </lineage>
</organism>
<dbReference type="Pfam" id="PF00643">
    <property type="entry name" value="zf-B_box"/>
    <property type="match status" value="1"/>
</dbReference>
<keyword evidence="1" id="KW-0399">Innate immunity</keyword>
<dbReference type="AlphaFoldDB" id="A0A8J6EPA8"/>
<accession>A0A8J6EPA8</accession>
<dbReference type="PANTHER" id="PTHR25465:SF41">
    <property type="entry name" value="E3 UBIQUITIN-PROTEIN LIGASE RNF135"/>
    <property type="match status" value="1"/>
</dbReference>
<dbReference type="InterPro" id="IPR000315">
    <property type="entry name" value="Znf_B-box"/>
</dbReference>
<dbReference type="SMART" id="SM00184">
    <property type="entry name" value="RING"/>
    <property type="match status" value="1"/>
</dbReference>
<dbReference type="InterPro" id="IPR051051">
    <property type="entry name" value="E3_ubiq-ligase_TRIM/RNF"/>
</dbReference>
<dbReference type="SUPFAM" id="SSF57845">
    <property type="entry name" value="B-box zinc-binding domain"/>
    <property type="match status" value="1"/>
</dbReference>
<dbReference type="CDD" id="cd12891">
    <property type="entry name" value="SPRY_PRY_C-I_2"/>
    <property type="match status" value="1"/>
</dbReference>
<dbReference type="SUPFAM" id="SSF57850">
    <property type="entry name" value="RING/U-box"/>
    <property type="match status" value="1"/>
</dbReference>
<evidence type="ECO:0000313" key="13">
    <source>
        <dbReference type="EMBL" id="KAG9472693.1"/>
    </source>
</evidence>
<feature type="domain" description="RING-type" evidence="10">
    <location>
        <begin position="12"/>
        <end position="55"/>
    </location>
</feature>
<dbReference type="Gene3D" id="2.60.120.920">
    <property type="match status" value="1"/>
</dbReference>
<keyword evidence="4" id="KW-0833">Ubl conjugation pathway</keyword>
<dbReference type="PROSITE" id="PS00518">
    <property type="entry name" value="ZF_RING_1"/>
    <property type="match status" value="1"/>
</dbReference>
<gene>
    <name evidence="13" type="ORF">GDO78_017931</name>
</gene>
<dbReference type="InterPro" id="IPR003649">
    <property type="entry name" value="Bbox_C"/>
</dbReference>
<protein>
    <submittedName>
        <fullName evidence="13">Uncharacterized protein</fullName>
    </submittedName>
</protein>
<dbReference type="Proteomes" id="UP000770717">
    <property type="component" value="Unassembled WGS sequence"/>
</dbReference>
<dbReference type="EMBL" id="WNTK01000041">
    <property type="protein sequence ID" value="KAG9472693.1"/>
    <property type="molecule type" value="Genomic_DNA"/>
</dbReference>
<dbReference type="PROSITE" id="PS50119">
    <property type="entry name" value="ZF_BBOX"/>
    <property type="match status" value="1"/>
</dbReference>
<keyword evidence="2" id="KW-0479">Metal-binding</keyword>
<dbReference type="SMART" id="SM00502">
    <property type="entry name" value="BBC"/>
    <property type="match status" value="1"/>
</dbReference>
<dbReference type="CDD" id="cd19769">
    <property type="entry name" value="Bbox2_TRIM16-like"/>
    <property type="match status" value="1"/>
</dbReference>
<evidence type="ECO:0000259" key="11">
    <source>
        <dbReference type="PROSITE" id="PS50119"/>
    </source>
</evidence>
<evidence type="ECO:0000256" key="1">
    <source>
        <dbReference type="ARBA" id="ARBA00022588"/>
    </source>
</evidence>
<feature type="coiled-coil region" evidence="9">
    <location>
        <begin position="177"/>
        <end position="218"/>
    </location>
</feature>
<dbReference type="Gene3D" id="3.30.40.10">
    <property type="entry name" value="Zinc/RING finger domain, C3HC4 (zinc finger)"/>
    <property type="match status" value="1"/>
</dbReference>
<keyword evidence="7 9" id="KW-0175">Coiled coil</keyword>
<feature type="domain" description="B30.2/SPRY" evidence="12">
    <location>
        <begin position="334"/>
        <end position="527"/>
    </location>
</feature>
<keyword evidence="5" id="KW-0862">Zinc</keyword>
<reference evidence="13" key="1">
    <citation type="thesis" date="2020" institute="ProQuest LLC" country="789 East Eisenhower Parkway, Ann Arbor, MI, USA">
        <title>Comparative Genomics and Chromosome Evolution.</title>
        <authorList>
            <person name="Mudd A.B."/>
        </authorList>
    </citation>
    <scope>NUCLEOTIDE SEQUENCE</scope>
    <source>
        <strain evidence="13">HN-11 Male</strain>
        <tissue evidence="13">Kidney and liver</tissue>
    </source>
</reference>
<evidence type="ECO:0000256" key="5">
    <source>
        <dbReference type="ARBA" id="ARBA00022833"/>
    </source>
</evidence>
<sequence>MATCELKEELSCPICLNIYTDPVTLRCGHSFCRECIDSALNAQEGGNSYTCPNCRKKFSNRPLFQKNIALRNITERFQSSPNIKARLQIFCTYCILSPVPAVKHCGMCEASLCDDHLMVHSKSPEHALSELSTSVGIRACPIHREVLQYYCIEDATCICSTCMLAKEHLGHQFKPLVEASEKKKENLKKVLEKLNSKNDEAKKKIQHLKQRRNAMHRKASAVIKRVTTLFSDIKKQGANLEMKILKDISGKRDLASLPVSDQILLLEMQKEELSRKIRHTEDLCDMTDALTVLQEQETDSDNFCDTMGSARDEEQIYDGGPPDQDFISATLYPKLLEILVGISKWFSMHAPMKILLDVNTAANNIHVSRRLKFASWSGRNQKRPDTPGRFQNRQVISLGGMSSGRHYWDVEVGDHGHWRIGMCYPSIERNGDRSYIGNNNVSWCVCRLIGNQDSVMHNDEETFLPCKVSSKKLRIWVDYEAGQMSFFDLGEPVRHLHTFTTTFTEPLHAAFYISKDWFSKDWIRISD</sequence>
<name>A0A8J6EPA8_ELECQ</name>
<dbReference type="InterPro" id="IPR001841">
    <property type="entry name" value="Znf_RING"/>
</dbReference>
<keyword evidence="6" id="KW-0391">Immunity</keyword>
<dbReference type="GO" id="GO:0045087">
    <property type="term" value="P:innate immune response"/>
    <property type="evidence" value="ECO:0007669"/>
    <property type="project" value="UniProtKB-KW"/>
</dbReference>
<evidence type="ECO:0000256" key="7">
    <source>
        <dbReference type="ARBA" id="ARBA00023054"/>
    </source>
</evidence>
<evidence type="ECO:0000256" key="6">
    <source>
        <dbReference type="ARBA" id="ARBA00022859"/>
    </source>
</evidence>
<dbReference type="PROSITE" id="PS50089">
    <property type="entry name" value="ZF_RING_2"/>
    <property type="match status" value="1"/>
</dbReference>
<dbReference type="InterPro" id="IPR017907">
    <property type="entry name" value="Znf_RING_CS"/>
</dbReference>
<dbReference type="InterPro" id="IPR013320">
    <property type="entry name" value="ConA-like_dom_sf"/>
</dbReference>
<dbReference type="InterPro" id="IPR001870">
    <property type="entry name" value="B30.2/SPRY"/>
</dbReference>
<dbReference type="InterPro" id="IPR043136">
    <property type="entry name" value="B30.2/SPRY_sf"/>
</dbReference>
<evidence type="ECO:0000259" key="10">
    <source>
        <dbReference type="PROSITE" id="PS50089"/>
    </source>
</evidence>
<dbReference type="Gene3D" id="3.30.160.60">
    <property type="entry name" value="Classic Zinc Finger"/>
    <property type="match status" value="1"/>
</dbReference>
<evidence type="ECO:0000256" key="8">
    <source>
        <dbReference type="PROSITE-ProRule" id="PRU00024"/>
    </source>
</evidence>
<dbReference type="InterPro" id="IPR013083">
    <property type="entry name" value="Znf_RING/FYVE/PHD"/>
</dbReference>
<proteinExistence type="predicted"/>
<dbReference type="Gene3D" id="4.10.830.40">
    <property type="match status" value="1"/>
</dbReference>
<dbReference type="InterPro" id="IPR003877">
    <property type="entry name" value="SPRY_dom"/>
</dbReference>
<evidence type="ECO:0000256" key="2">
    <source>
        <dbReference type="ARBA" id="ARBA00022723"/>
    </source>
</evidence>
<evidence type="ECO:0000259" key="12">
    <source>
        <dbReference type="PROSITE" id="PS50188"/>
    </source>
</evidence>
<dbReference type="PROSITE" id="PS50188">
    <property type="entry name" value="B302_SPRY"/>
    <property type="match status" value="1"/>
</dbReference>
<evidence type="ECO:0000256" key="4">
    <source>
        <dbReference type="ARBA" id="ARBA00022786"/>
    </source>
</evidence>
<dbReference type="InterPro" id="IPR027370">
    <property type="entry name" value="Znf-RING_euk"/>
</dbReference>
<evidence type="ECO:0000256" key="3">
    <source>
        <dbReference type="ARBA" id="ARBA00022771"/>
    </source>
</evidence>
<dbReference type="SUPFAM" id="SSF49899">
    <property type="entry name" value="Concanavalin A-like lectins/glucanases"/>
    <property type="match status" value="1"/>
</dbReference>
<dbReference type="Pfam" id="PF13445">
    <property type="entry name" value="zf-RING_UBOX"/>
    <property type="match status" value="1"/>
</dbReference>
<dbReference type="Pfam" id="PF00622">
    <property type="entry name" value="SPRY"/>
    <property type="match status" value="1"/>
</dbReference>
<dbReference type="OrthoDB" id="6105938at2759"/>